<evidence type="ECO:0000313" key="2">
    <source>
        <dbReference type="Proteomes" id="UP000006443"/>
    </source>
</evidence>
<organism evidence="1 2">
    <name type="scientific">Dethiobacter alkaliphilus AHT 1</name>
    <dbReference type="NCBI Taxonomy" id="555088"/>
    <lineage>
        <taxon>Bacteria</taxon>
        <taxon>Bacillati</taxon>
        <taxon>Bacillota</taxon>
        <taxon>Dethiobacteria</taxon>
        <taxon>Dethiobacterales</taxon>
        <taxon>Dethiobacteraceae</taxon>
        <taxon>Dethiobacter</taxon>
    </lineage>
</organism>
<name>C0GE77_DETAL</name>
<evidence type="ECO:0000313" key="1">
    <source>
        <dbReference type="EMBL" id="EEG78371.1"/>
    </source>
</evidence>
<comment type="caution">
    <text evidence="1">The sequence shown here is derived from an EMBL/GenBank/DDBJ whole genome shotgun (WGS) entry which is preliminary data.</text>
</comment>
<reference evidence="1 2" key="1">
    <citation type="submission" date="2009-02" db="EMBL/GenBank/DDBJ databases">
        <title>Sequencing of the draft genome and assembly of Dethiobacter alkaliphilus AHT 1.</title>
        <authorList>
            <consortium name="US DOE Joint Genome Institute (JGI-PGF)"/>
            <person name="Lucas S."/>
            <person name="Copeland A."/>
            <person name="Lapidus A."/>
            <person name="Glavina del Rio T."/>
            <person name="Dalin E."/>
            <person name="Tice H."/>
            <person name="Bruce D."/>
            <person name="Goodwin L."/>
            <person name="Pitluck S."/>
            <person name="Larimer F."/>
            <person name="Land M.L."/>
            <person name="Hauser L."/>
            <person name="Muyzer G."/>
        </authorList>
    </citation>
    <scope>NUCLEOTIDE SEQUENCE [LARGE SCALE GENOMIC DNA]</scope>
    <source>
        <strain evidence="1 2">AHT 1</strain>
    </source>
</reference>
<dbReference type="RefSeq" id="WP_008515075.1">
    <property type="nucleotide sequence ID" value="NZ_ACJM01000003.1"/>
</dbReference>
<protein>
    <submittedName>
        <fullName evidence="1">Uncharacterized protein</fullName>
    </submittedName>
</protein>
<sequence length="374" mass="44066">MDKAIIRFFAVQMYEPFIADIEPIQKDKKISHLIDQLSALSVSSIILPANFEMAVHKNIVVQAKDIAPESFCDSVVLDHVWVNWVSLKSIITSALKNDIHNSEELSQHKDKDQFLMEEKRKATEKTTQDQVIDLQAELISTLLEKSFPLIEKYFQLDRFGLPSLKLLELMMNRIIGGKLEIQENEVDRHSATFSMGEDNYTVNLGPRFHKIYDMYALLQSYEIHYLRRKLEELNPEISLADEMEKDGYDKHQYILEKIINKQDPVYYISFDADFKKTHFKKDDVFLKDFEVFSRNFKETLFEFTSSKLKTEERLKTLHTVLEHINRYFDLRFNKKMSYESIQNNLGLPHSVWRDIQTLAEKIGFIDENTQMDQE</sequence>
<dbReference type="AlphaFoldDB" id="C0GE77"/>
<dbReference type="STRING" id="555088.DealDRAFT_0786"/>
<proteinExistence type="predicted"/>
<gene>
    <name evidence="1" type="ORF">DealDRAFT_0786</name>
</gene>
<dbReference type="EMBL" id="ACJM01000003">
    <property type="protein sequence ID" value="EEG78371.1"/>
    <property type="molecule type" value="Genomic_DNA"/>
</dbReference>
<accession>C0GE77</accession>
<keyword evidence="2" id="KW-1185">Reference proteome</keyword>
<dbReference type="Proteomes" id="UP000006443">
    <property type="component" value="Unassembled WGS sequence"/>
</dbReference>